<dbReference type="Proteomes" id="UP000290870">
    <property type="component" value="Unassembled WGS sequence"/>
</dbReference>
<dbReference type="EMBL" id="PDJZ01000004">
    <property type="protein sequence ID" value="RXJ84687.1"/>
    <property type="molecule type" value="Genomic_DNA"/>
</dbReference>
<evidence type="ECO:0000313" key="1">
    <source>
        <dbReference type="EMBL" id="RXJ84687.1"/>
    </source>
</evidence>
<protein>
    <submittedName>
        <fullName evidence="1">Uncharacterized protein</fullName>
    </submittedName>
</protein>
<comment type="caution">
    <text evidence="1">The sequence shown here is derived from an EMBL/GenBank/DDBJ whole genome shotgun (WGS) entry which is preliminary data.</text>
</comment>
<dbReference type="PROSITE" id="PS51257">
    <property type="entry name" value="PROKAR_LIPOPROTEIN"/>
    <property type="match status" value="1"/>
</dbReference>
<reference evidence="1 2" key="1">
    <citation type="submission" date="2017-10" db="EMBL/GenBank/DDBJ databases">
        <title>Genomics of the genus Arcobacter.</title>
        <authorList>
            <person name="Perez-Cataluna A."/>
            <person name="Figueras M.J."/>
        </authorList>
    </citation>
    <scope>NUCLEOTIDE SEQUENCE [LARGE SCALE GENOMIC DNA]</scope>
    <source>
        <strain evidence="1 2">F26</strain>
    </source>
</reference>
<accession>A0A4Q0ZE60</accession>
<proteinExistence type="predicted"/>
<organism evidence="1 2">
    <name type="scientific">Arcobacter cloacae</name>
    <dbReference type="NCBI Taxonomy" id="1054034"/>
    <lineage>
        <taxon>Bacteria</taxon>
        <taxon>Pseudomonadati</taxon>
        <taxon>Campylobacterota</taxon>
        <taxon>Epsilonproteobacteria</taxon>
        <taxon>Campylobacterales</taxon>
        <taxon>Arcobacteraceae</taxon>
        <taxon>Arcobacter</taxon>
    </lineage>
</organism>
<gene>
    <name evidence="1" type="ORF">CRU90_04830</name>
</gene>
<name>A0A4Q0ZE60_9BACT</name>
<dbReference type="OrthoDB" id="5342921at2"/>
<dbReference type="AlphaFoldDB" id="A0A4Q0ZE60"/>
<sequence>MKNLFSIGLIIILSHFFTACSSKKLTVRTLHPSKIEKEKINVVKIERFRNDDVNQTLSLENKIVNKIVDNKRVFTLKNDIFGVDAIITGEVLNSSVSFQTYYKEEIDYSRCRYYRYDEKHKRKDCIEYSIRYIPCENREYNVTTNVQLIQPITNKIIFSKTYDKSSFDNVCFDRPYPFNMILSSEKYRVNSQIANEIANDIIDDISPHYVYFNINIIEELDENNLSYTKEQRKKFENIVELISNTNLDIAKMQLEILDKELNQNSFEVIYNLALIYEALGKLKIANNLYNEAKMKTTNIEYLDLINYGINRTNLNLEEKIKAKSQLP</sequence>
<evidence type="ECO:0000313" key="2">
    <source>
        <dbReference type="Proteomes" id="UP000290870"/>
    </source>
</evidence>
<dbReference type="RefSeq" id="WP_128986148.1">
    <property type="nucleotide sequence ID" value="NZ_PDJZ01000004.1"/>
</dbReference>